<sequence length="525" mass="59769">MNRTLRISFSLKNTYRVNGILFSLKQIPILRNLLPTALYKVRGLKIFANILSVLWEIVSAFIGKFLYLIIMIFGAGMLYKDLPADQVILHILLPLTVIGCFANTKLFNPTKDKYYAIFLMKMDAREYTLVNYLYAIGKVIIGFMPLMILLGRYRDFPFWLCVLLPFCIAGMKLFVAAVSLWDYERRGFGYNENKLGKYIWGCMAVLLAAAYALPIFGLVLPTPVSISIFLLCIPLGIVGMIKVLTFHDYRGINQELLSGLTNQMDSAAKTKVAKQTSEKKISADTSITSNRRGFEFLNDLFIKRHKKILWNSTKKISYICTFIIAGILMVTFLKPEIKPAINAMILTWLPYFVFIMYGINRGTNFTQALFMNCDHSLLTYSFYKRPDLVLRLFRIRLREIMKINAVPALVIGGGLALLLFVTGGTGDPLNYVVLIVSVLCMSAFFSIHYLMIYYLLQPYNAGTEMKSGTYRLVLIATYGVCFALMQVRMPILIFGMITILFCVLYSIVASILVYRFAPKTFRIRA</sequence>
<feature type="transmembrane region" description="Helical" evidence="1">
    <location>
        <begin position="156"/>
        <end position="178"/>
    </location>
</feature>
<feature type="transmembrane region" description="Helical" evidence="1">
    <location>
        <begin position="87"/>
        <end position="108"/>
    </location>
</feature>
<keyword evidence="1" id="KW-0812">Transmembrane</keyword>
<reference evidence="2" key="1">
    <citation type="submission" date="2020-08" db="EMBL/GenBank/DDBJ databases">
        <title>Genome public.</title>
        <authorList>
            <person name="Liu C."/>
            <person name="Sun Q."/>
        </authorList>
    </citation>
    <scope>NUCLEOTIDE SEQUENCE</scope>
    <source>
        <strain evidence="2">BX12</strain>
    </source>
</reference>
<organism evidence="2 3">
    <name type="scientific">Zhenpiania hominis</name>
    <dbReference type="NCBI Taxonomy" id="2763644"/>
    <lineage>
        <taxon>Bacteria</taxon>
        <taxon>Bacillati</taxon>
        <taxon>Bacillota</taxon>
        <taxon>Clostridia</taxon>
        <taxon>Peptostreptococcales</taxon>
        <taxon>Anaerovoracaceae</taxon>
        <taxon>Zhenpiania</taxon>
    </lineage>
</organism>
<comment type="caution">
    <text evidence="2">The sequence shown here is derived from an EMBL/GenBank/DDBJ whole genome shotgun (WGS) entry which is preliminary data.</text>
</comment>
<feature type="transmembrane region" description="Helical" evidence="1">
    <location>
        <begin position="468"/>
        <end position="485"/>
    </location>
</feature>
<feature type="transmembrane region" description="Helical" evidence="1">
    <location>
        <begin position="431"/>
        <end position="456"/>
    </location>
</feature>
<feature type="transmembrane region" description="Helical" evidence="1">
    <location>
        <begin position="403"/>
        <end position="425"/>
    </location>
</feature>
<feature type="transmembrane region" description="Helical" evidence="1">
    <location>
        <begin position="316"/>
        <end position="333"/>
    </location>
</feature>
<proteinExistence type="predicted"/>
<evidence type="ECO:0000313" key="3">
    <source>
        <dbReference type="Proteomes" id="UP000602647"/>
    </source>
</evidence>
<dbReference type="RefSeq" id="WP_187301859.1">
    <property type="nucleotide sequence ID" value="NZ_JACRYT010000001.1"/>
</dbReference>
<keyword evidence="1" id="KW-0472">Membrane</keyword>
<keyword evidence="3" id="KW-1185">Reference proteome</keyword>
<feature type="transmembrane region" description="Helical" evidence="1">
    <location>
        <begin position="129"/>
        <end position="150"/>
    </location>
</feature>
<keyword evidence="1" id="KW-1133">Transmembrane helix</keyword>
<evidence type="ECO:0000313" key="2">
    <source>
        <dbReference type="EMBL" id="MBC6678703.1"/>
    </source>
</evidence>
<gene>
    <name evidence="2" type="ORF">H9L42_02540</name>
</gene>
<feature type="transmembrane region" description="Helical" evidence="1">
    <location>
        <begin position="46"/>
        <end position="75"/>
    </location>
</feature>
<protein>
    <submittedName>
        <fullName evidence="2">Uncharacterized protein</fullName>
    </submittedName>
</protein>
<dbReference type="AlphaFoldDB" id="A0A923SUT8"/>
<dbReference type="Proteomes" id="UP000602647">
    <property type="component" value="Unassembled WGS sequence"/>
</dbReference>
<feature type="transmembrane region" description="Helical" evidence="1">
    <location>
        <begin position="339"/>
        <end position="359"/>
    </location>
</feature>
<dbReference type="EMBL" id="JACRYT010000001">
    <property type="protein sequence ID" value="MBC6678703.1"/>
    <property type="molecule type" value="Genomic_DNA"/>
</dbReference>
<name>A0A923SUT8_9FIRM</name>
<evidence type="ECO:0000256" key="1">
    <source>
        <dbReference type="SAM" id="Phobius"/>
    </source>
</evidence>
<feature type="transmembrane region" description="Helical" evidence="1">
    <location>
        <begin position="226"/>
        <end position="244"/>
    </location>
</feature>
<feature type="transmembrane region" description="Helical" evidence="1">
    <location>
        <begin position="198"/>
        <end position="220"/>
    </location>
</feature>
<accession>A0A923SUT8</accession>
<feature type="transmembrane region" description="Helical" evidence="1">
    <location>
        <begin position="491"/>
        <end position="514"/>
    </location>
</feature>